<evidence type="ECO:0000313" key="5">
    <source>
        <dbReference type="EMBL" id="TMQ68465.1"/>
    </source>
</evidence>
<dbReference type="InterPro" id="IPR056798">
    <property type="entry name" value="ADH_Fe_C"/>
</dbReference>
<gene>
    <name evidence="5" type="ORF">E6K78_01095</name>
</gene>
<organism evidence="5 6">
    <name type="scientific">Eiseniibacteriota bacterium</name>
    <dbReference type="NCBI Taxonomy" id="2212470"/>
    <lineage>
        <taxon>Bacteria</taxon>
        <taxon>Candidatus Eiseniibacteriota</taxon>
    </lineage>
</organism>
<evidence type="ECO:0000259" key="3">
    <source>
        <dbReference type="Pfam" id="PF00465"/>
    </source>
</evidence>
<dbReference type="CDD" id="cd08183">
    <property type="entry name" value="Fe-ADH-like"/>
    <property type="match status" value="1"/>
</dbReference>
<dbReference type="InterPro" id="IPR001670">
    <property type="entry name" value="ADH_Fe/GldA"/>
</dbReference>
<protein>
    <submittedName>
        <fullName evidence="5">Iron-containing alcohol dehydrogenase</fullName>
    </submittedName>
</protein>
<dbReference type="Gene3D" id="3.40.50.1970">
    <property type="match status" value="1"/>
</dbReference>
<evidence type="ECO:0000259" key="4">
    <source>
        <dbReference type="Pfam" id="PF25137"/>
    </source>
</evidence>
<dbReference type="GO" id="GO:0004022">
    <property type="term" value="F:alcohol dehydrogenase (NAD+) activity"/>
    <property type="evidence" value="ECO:0007669"/>
    <property type="project" value="TreeGrafter"/>
</dbReference>
<dbReference type="PANTHER" id="PTHR11496">
    <property type="entry name" value="ALCOHOL DEHYDROGENASE"/>
    <property type="match status" value="1"/>
</dbReference>
<dbReference type="EMBL" id="VBOY01000008">
    <property type="protein sequence ID" value="TMQ68465.1"/>
    <property type="molecule type" value="Genomic_DNA"/>
</dbReference>
<dbReference type="Pfam" id="PF25137">
    <property type="entry name" value="ADH_Fe_C"/>
    <property type="match status" value="1"/>
</dbReference>
<accession>A0A538TXU7</accession>
<evidence type="ECO:0000256" key="2">
    <source>
        <dbReference type="ARBA" id="ARBA00023002"/>
    </source>
</evidence>
<dbReference type="Proteomes" id="UP000316609">
    <property type="component" value="Unassembled WGS sequence"/>
</dbReference>
<dbReference type="Gene3D" id="1.20.1090.10">
    <property type="entry name" value="Dehydroquinate synthase-like - alpha domain"/>
    <property type="match status" value="1"/>
</dbReference>
<feature type="domain" description="Fe-containing alcohol dehydrogenase-like C-terminal" evidence="4">
    <location>
        <begin position="215"/>
        <end position="412"/>
    </location>
</feature>
<dbReference type="GO" id="GO:0046872">
    <property type="term" value="F:metal ion binding"/>
    <property type="evidence" value="ECO:0007669"/>
    <property type="project" value="InterPro"/>
</dbReference>
<comment type="similarity">
    <text evidence="1">Belongs to the iron-containing alcohol dehydrogenase family.</text>
</comment>
<comment type="caution">
    <text evidence="5">The sequence shown here is derived from an EMBL/GenBank/DDBJ whole genome shotgun (WGS) entry which is preliminary data.</text>
</comment>
<name>A0A538TXU7_UNCEI</name>
<dbReference type="PANTHER" id="PTHR11496:SF102">
    <property type="entry name" value="ALCOHOL DEHYDROGENASE 4"/>
    <property type="match status" value="1"/>
</dbReference>
<evidence type="ECO:0000313" key="6">
    <source>
        <dbReference type="Proteomes" id="UP000316609"/>
    </source>
</evidence>
<sequence>MDGRATGREALSNAGAAGCSSVIPPFELGRLPRIVFGPGSRTRLPGLAAGYGRRILLVTGARSLRASLHGRALHESFRGHGLEVHGLVVQGEPSPGLVDEAVRMHRPRGIEVVVGIGGGSALDAAKAIAGLLPSGRSVMDHLEEVGQGVPYEGPSTPFIAAPTTAGTGSEATRNAVLTESGPQGFKRSFRNEALVPEWAVVDPDLLETCPLPLVAADGFDALTQLLESYVSRHAGPVTDALAEHGLAAARDGLLPWYEGTGDVRASRASMAYAALISGITLAHAGLGVVHGLSAPLGAFFEIPHGAACGTLVAAATAANVRALRARDPENAALVRYGRAWAILASEPNEPVPEDAPERLVALLDDWTRRLEQPRLGTFGVGEDDVARLVESGRAGSTKSNPIALEDHETAGILGARI</sequence>
<keyword evidence="2" id="KW-0560">Oxidoreductase</keyword>
<reference evidence="5 6" key="1">
    <citation type="journal article" date="2019" name="Nat. Microbiol.">
        <title>Mediterranean grassland soil C-N compound turnover is dependent on rainfall and depth, and is mediated by genomically divergent microorganisms.</title>
        <authorList>
            <person name="Diamond S."/>
            <person name="Andeer P.F."/>
            <person name="Li Z."/>
            <person name="Crits-Christoph A."/>
            <person name="Burstein D."/>
            <person name="Anantharaman K."/>
            <person name="Lane K.R."/>
            <person name="Thomas B.C."/>
            <person name="Pan C."/>
            <person name="Northen T.R."/>
            <person name="Banfield J.F."/>
        </authorList>
    </citation>
    <scope>NUCLEOTIDE SEQUENCE [LARGE SCALE GENOMIC DNA]</scope>
    <source>
        <strain evidence="5">WS_8</strain>
    </source>
</reference>
<dbReference type="SUPFAM" id="SSF56796">
    <property type="entry name" value="Dehydroquinate synthase-like"/>
    <property type="match status" value="1"/>
</dbReference>
<proteinExistence type="inferred from homology"/>
<dbReference type="AlphaFoldDB" id="A0A538TXU7"/>
<feature type="domain" description="Alcohol dehydrogenase iron-type/glycerol dehydrogenase GldA" evidence="3">
    <location>
        <begin position="33"/>
        <end position="203"/>
    </location>
</feature>
<dbReference type="InterPro" id="IPR039697">
    <property type="entry name" value="Alcohol_dehydrogenase_Fe"/>
</dbReference>
<evidence type="ECO:0000256" key="1">
    <source>
        <dbReference type="ARBA" id="ARBA00007358"/>
    </source>
</evidence>
<dbReference type="Pfam" id="PF00465">
    <property type="entry name" value="Fe-ADH"/>
    <property type="match status" value="1"/>
</dbReference>